<dbReference type="EMBL" id="GBRH01254697">
    <property type="protein sequence ID" value="JAD43198.1"/>
    <property type="molecule type" value="Transcribed_RNA"/>
</dbReference>
<evidence type="ECO:0000313" key="2">
    <source>
        <dbReference type="EMBL" id="JAD43198.1"/>
    </source>
</evidence>
<feature type="compositionally biased region" description="Low complexity" evidence="1">
    <location>
        <begin position="1"/>
        <end position="15"/>
    </location>
</feature>
<reference evidence="2" key="1">
    <citation type="submission" date="2014-09" db="EMBL/GenBank/DDBJ databases">
        <authorList>
            <person name="Magalhaes I.L.F."/>
            <person name="Oliveira U."/>
            <person name="Santos F.R."/>
            <person name="Vidigal T.H.D.A."/>
            <person name="Brescovit A.D."/>
            <person name="Santos A.J."/>
        </authorList>
    </citation>
    <scope>NUCLEOTIDE SEQUENCE</scope>
    <source>
        <tissue evidence="2">Shoot tissue taken approximately 20 cm above the soil surface</tissue>
    </source>
</reference>
<feature type="compositionally biased region" description="Basic residues" evidence="1">
    <location>
        <begin position="18"/>
        <end position="27"/>
    </location>
</feature>
<accession>A0A0A8ZZS8</accession>
<protein>
    <submittedName>
        <fullName evidence="2">Uncharacterized protein</fullName>
    </submittedName>
</protein>
<feature type="region of interest" description="Disordered" evidence="1">
    <location>
        <begin position="1"/>
        <end position="27"/>
    </location>
</feature>
<proteinExistence type="predicted"/>
<reference evidence="2" key="2">
    <citation type="journal article" date="2015" name="Data Brief">
        <title>Shoot transcriptome of the giant reed, Arundo donax.</title>
        <authorList>
            <person name="Barrero R.A."/>
            <person name="Guerrero F.D."/>
            <person name="Moolhuijzen P."/>
            <person name="Goolsby J.A."/>
            <person name="Tidwell J."/>
            <person name="Bellgard S.E."/>
            <person name="Bellgard M.I."/>
        </authorList>
    </citation>
    <scope>NUCLEOTIDE SEQUENCE</scope>
    <source>
        <tissue evidence="2">Shoot tissue taken approximately 20 cm above the soil surface</tissue>
    </source>
</reference>
<sequence>MAAAARPWPPALLAEPSRHHRRSRRLE</sequence>
<organism evidence="2">
    <name type="scientific">Arundo donax</name>
    <name type="common">Giant reed</name>
    <name type="synonym">Donax arundinaceus</name>
    <dbReference type="NCBI Taxonomy" id="35708"/>
    <lineage>
        <taxon>Eukaryota</taxon>
        <taxon>Viridiplantae</taxon>
        <taxon>Streptophyta</taxon>
        <taxon>Embryophyta</taxon>
        <taxon>Tracheophyta</taxon>
        <taxon>Spermatophyta</taxon>
        <taxon>Magnoliopsida</taxon>
        <taxon>Liliopsida</taxon>
        <taxon>Poales</taxon>
        <taxon>Poaceae</taxon>
        <taxon>PACMAD clade</taxon>
        <taxon>Arundinoideae</taxon>
        <taxon>Arundineae</taxon>
        <taxon>Arundo</taxon>
    </lineage>
</organism>
<name>A0A0A8ZZS8_ARUDO</name>
<dbReference type="AlphaFoldDB" id="A0A0A8ZZS8"/>
<evidence type="ECO:0000256" key="1">
    <source>
        <dbReference type="SAM" id="MobiDB-lite"/>
    </source>
</evidence>